<protein>
    <submittedName>
        <fullName evidence="1">Uncharacterized protein</fullName>
    </submittedName>
</protein>
<keyword evidence="2" id="KW-1185">Reference proteome</keyword>
<accession>A0A1H0HVL6</accession>
<name>A0A1H0HVL6_9GAMM</name>
<dbReference type="Proteomes" id="UP000199677">
    <property type="component" value="Unassembled WGS sequence"/>
</dbReference>
<evidence type="ECO:0000313" key="2">
    <source>
        <dbReference type="Proteomes" id="UP000199677"/>
    </source>
</evidence>
<dbReference type="AlphaFoldDB" id="A0A1H0HVL6"/>
<proteinExistence type="predicted"/>
<evidence type="ECO:0000313" key="1">
    <source>
        <dbReference type="EMBL" id="SDO23218.1"/>
    </source>
</evidence>
<reference evidence="2" key="1">
    <citation type="submission" date="2016-10" db="EMBL/GenBank/DDBJ databases">
        <authorList>
            <person name="Varghese N."/>
            <person name="Submissions S."/>
        </authorList>
    </citation>
    <scope>NUCLEOTIDE SEQUENCE [LARGE SCALE GENOMIC DNA]</scope>
    <source>
        <strain evidence="2">CGMCC 1.6494</strain>
    </source>
</reference>
<sequence length="45" mass="5144">MSSSNVCSTPDNEVLRFWAQHAYWQRAASDAFADYCESLKNSLSR</sequence>
<organism evidence="1 2">
    <name type="scientific">Vreelandella arcis</name>
    <dbReference type="NCBI Taxonomy" id="416873"/>
    <lineage>
        <taxon>Bacteria</taxon>
        <taxon>Pseudomonadati</taxon>
        <taxon>Pseudomonadota</taxon>
        <taxon>Gammaproteobacteria</taxon>
        <taxon>Oceanospirillales</taxon>
        <taxon>Halomonadaceae</taxon>
        <taxon>Vreelandella</taxon>
    </lineage>
</organism>
<gene>
    <name evidence="1" type="ORF">SAMN04487951_11711</name>
</gene>
<dbReference type="EMBL" id="FNII01000017">
    <property type="protein sequence ID" value="SDO23218.1"/>
    <property type="molecule type" value="Genomic_DNA"/>
</dbReference>